<keyword evidence="3" id="KW-1185">Reference proteome</keyword>
<proteinExistence type="predicted"/>
<dbReference type="EMBL" id="JAASQJ010000004">
    <property type="protein sequence ID" value="NIJ54844.1"/>
    <property type="molecule type" value="Genomic_DNA"/>
</dbReference>
<evidence type="ECO:0000256" key="1">
    <source>
        <dbReference type="SAM" id="Phobius"/>
    </source>
</evidence>
<feature type="transmembrane region" description="Helical" evidence="1">
    <location>
        <begin position="6"/>
        <end position="22"/>
    </location>
</feature>
<accession>A0ABX0UPD9</accession>
<comment type="caution">
    <text evidence="2">The sequence shown here is derived from an EMBL/GenBank/DDBJ whole genome shotgun (WGS) entry which is preliminary data.</text>
</comment>
<dbReference type="Proteomes" id="UP001179181">
    <property type="component" value="Unassembled WGS sequence"/>
</dbReference>
<keyword evidence="1" id="KW-0472">Membrane</keyword>
<evidence type="ECO:0000313" key="2">
    <source>
        <dbReference type="EMBL" id="NIJ54844.1"/>
    </source>
</evidence>
<protein>
    <submittedName>
        <fullName evidence="2">Uncharacterized protein</fullName>
    </submittedName>
</protein>
<name>A0ABX0UPD9_9BACT</name>
<evidence type="ECO:0000313" key="3">
    <source>
        <dbReference type="Proteomes" id="UP001179181"/>
    </source>
</evidence>
<keyword evidence="1" id="KW-0812">Transmembrane</keyword>
<reference evidence="2 3" key="1">
    <citation type="submission" date="2020-03" db="EMBL/GenBank/DDBJ databases">
        <title>Genomic Encyclopedia of Type Strains, Phase IV (KMG-IV): sequencing the most valuable type-strain genomes for metagenomic binning, comparative biology and taxonomic classification.</title>
        <authorList>
            <person name="Goeker M."/>
        </authorList>
    </citation>
    <scope>NUCLEOTIDE SEQUENCE [LARGE SCALE GENOMIC DNA]</scope>
    <source>
        <strain evidence="2 3">DSM 102865</strain>
    </source>
</reference>
<keyword evidence="1" id="KW-1133">Transmembrane helix</keyword>
<organism evidence="2 3">
    <name type="scientific">Dyadobacter arcticus</name>
    <dbReference type="NCBI Taxonomy" id="1078754"/>
    <lineage>
        <taxon>Bacteria</taxon>
        <taxon>Pseudomonadati</taxon>
        <taxon>Bacteroidota</taxon>
        <taxon>Cytophagia</taxon>
        <taxon>Cytophagales</taxon>
        <taxon>Spirosomataceae</taxon>
        <taxon>Dyadobacter</taxon>
    </lineage>
</organism>
<sequence>MIKIDFFVAINLFFVASIFSLYPKTEGYNNSNNMRVFFELINDKFASN</sequence>
<gene>
    <name evidence="2" type="ORF">FHS68_004031</name>
</gene>